<dbReference type="PANTHER" id="PTHR43447">
    <property type="entry name" value="ALPHA-AMYLASE"/>
    <property type="match status" value="1"/>
</dbReference>
<dbReference type="Gene3D" id="2.40.30.140">
    <property type="match status" value="1"/>
</dbReference>
<proteinExistence type="inferred from homology"/>
<evidence type="ECO:0000313" key="4">
    <source>
        <dbReference type="Proteomes" id="UP001147733"/>
    </source>
</evidence>
<accession>A0A9W9PBI7</accession>
<reference evidence="3" key="1">
    <citation type="submission" date="2022-11" db="EMBL/GenBank/DDBJ databases">
        <authorList>
            <person name="Petersen C."/>
        </authorList>
    </citation>
    <scope>NUCLEOTIDE SEQUENCE</scope>
    <source>
        <strain evidence="3">IBT 23319</strain>
    </source>
</reference>
<dbReference type="Pfam" id="PF00128">
    <property type="entry name" value="Alpha-amylase"/>
    <property type="match status" value="1"/>
</dbReference>
<comment type="caution">
    <text evidence="3">The sequence shown here is derived from an EMBL/GenBank/DDBJ whole genome shotgun (WGS) entry which is preliminary data.</text>
</comment>
<protein>
    <recommendedName>
        <fullName evidence="2">Glycosyl hydrolase family 13 catalytic domain-containing protein</fullName>
    </recommendedName>
</protein>
<dbReference type="GeneID" id="81381134"/>
<keyword evidence="4" id="KW-1185">Reference proteome</keyword>
<dbReference type="InterPro" id="IPR017853">
    <property type="entry name" value="GH"/>
</dbReference>
<dbReference type="SUPFAM" id="SSF51445">
    <property type="entry name" value="(Trans)glycosidases"/>
    <property type="match status" value="1"/>
</dbReference>
<dbReference type="Gene3D" id="3.20.20.80">
    <property type="entry name" value="Glycosidases"/>
    <property type="match status" value="1"/>
</dbReference>
<dbReference type="Proteomes" id="UP001147733">
    <property type="component" value="Unassembled WGS sequence"/>
</dbReference>
<dbReference type="EMBL" id="JAPQKT010000002">
    <property type="protein sequence ID" value="KAJ5241456.1"/>
    <property type="molecule type" value="Genomic_DNA"/>
</dbReference>
<evidence type="ECO:0000313" key="3">
    <source>
        <dbReference type="EMBL" id="KAJ5241456.1"/>
    </source>
</evidence>
<dbReference type="OrthoDB" id="550577at2759"/>
<dbReference type="CDD" id="cd11318">
    <property type="entry name" value="AmyAc_bac_fung_AmyA"/>
    <property type="match status" value="1"/>
</dbReference>
<dbReference type="GO" id="GO:0005975">
    <property type="term" value="P:carbohydrate metabolic process"/>
    <property type="evidence" value="ECO:0007669"/>
    <property type="project" value="InterPro"/>
</dbReference>
<reference evidence="3" key="2">
    <citation type="journal article" date="2023" name="IMA Fungus">
        <title>Comparative genomic study of the Penicillium genus elucidates a diverse pangenome and 15 lateral gene transfer events.</title>
        <authorList>
            <person name="Petersen C."/>
            <person name="Sorensen T."/>
            <person name="Nielsen M.R."/>
            <person name="Sondergaard T.E."/>
            <person name="Sorensen J.L."/>
            <person name="Fitzpatrick D.A."/>
            <person name="Frisvad J.C."/>
            <person name="Nielsen K.L."/>
        </authorList>
    </citation>
    <scope>NUCLEOTIDE SEQUENCE</scope>
    <source>
        <strain evidence="3">IBT 23319</strain>
    </source>
</reference>
<dbReference type="SMART" id="SM00642">
    <property type="entry name" value="Aamy"/>
    <property type="match status" value="1"/>
</dbReference>
<sequence length="349" mass="40071">MLQGFEWHVPADQRHWKRLRMALPNLQDLGADNIWIPPACKGMESTGTGYDVYDLYDVGEFDQKGSRATRWGPKEDLQELVRSAQDFGIGIIWDTVLNHKAGADFTEKFSAVKVDSESKYSVFRVQNDLLEDNSLQTDRNIEIEKPEDITAWVGFNFPGRGGKYSSMKYHHQHFNGVDWDESRSQNAIYKVADPQKNWSPDVSDEHGNYDYLMFANLDQDHPEVRADLFRWAEWIGSEFSLSGMRIDAAKHYSVSFQRDLVNHLRKTVGANYLFVSEYWRGEVGYLLEYLKILQGSVSLFDVPLLGRISEISQTEGGDLRKIFKGTLVEQSPDHAVVRSMRSYPGICYC</sequence>
<dbReference type="RefSeq" id="XP_056504461.1">
    <property type="nucleotide sequence ID" value="XM_056641967.1"/>
</dbReference>
<evidence type="ECO:0000256" key="1">
    <source>
        <dbReference type="ARBA" id="ARBA00008061"/>
    </source>
</evidence>
<gene>
    <name evidence="3" type="ORF">N7469_003047</name>
</gene>
<organism evidence="3 4">
    <name type="scientific">Penicillium citrinum</name>
    <dbReference type="NCBI Taxonomy" id="5077"/>
    <lineage>
        <taxon>Eukaryota</taxon>
        <taxon>Fungi</taxon>
        <taxon>Dikarya</taxon>
        <taxon>Ascomycota</taxon>
        <taxon>Pezizomycotina</taxon>
        <taxon>Eurotiomycetes</taxon>
        <taxon>Eurotiomycetidae</taxon>
        <taxon>Eurotiales</taxon>
        <taxon>Aspergillaceae</taxon>
        <taxon>Penicillium</taxon>
    </lineage>
</organism>
<comment type="similarity">
    <text evidence="1">Belongs to the glycosyl hydrolase 13 family.</text>
</comment>
<feature type="domain" description="Glycosyl hydrolase family 13 catalytic" evidence="2">
    <location>
        <begin position="1"/>
        <end position="341"/>
    </location>
</feature>
<name>A0A9W9PBI7_PENCI</name>
<dbReference type="AlphaFoldDB" id="A0A9W9PBI7"/>
<dbReference type="InterPro" id="IPR006047">
    <property type="entry name" value="GH13_cat_dom"/>
</dbReference>
<evidence type="ECO:0000259" key="2">
    <source>
        <dbReference type="SMART" id="SM00642"/>
    </source>
</evidence>